<sequence>MGQMSQTSGRRRSVRISDVAAAAGVSKTLVSYALNDRPGVKASTRAHIVETARSMGWTPSMQARALSVSRAYAIGLVFETSPEALASDQYYTSLMAGLQSVLSASRYSLVTEVVDSPEAEREAYLRLARDGRVDGMVIADLRQDDPRFALVREAGLAYASLGWPPEPTTMPVLVYDESQAIRDVVEHLAALGHKRVAQVVGPQANAPARLRRELYEKLFAEHRIKSRWVESDYTAAGGRAATTRLLGGRFAPTAIVYSNDLMAVAGMSAAFARGLRVPEDISVVGWDDITVSQYLHPALSTVTQHPFDDGRMAATMLLEAIEGREFDEPTWTPNPRFIPRESSGPAAR</sequence>
<dbReference type="SMART" id="SM00354">
    <property type="entry name" value="HTH_LACI"/>
    <property type="match status" value="1"/>
</dbReference>
<keyword evidence="1" id="KW-0805">Transcription regulation</keyword>
<reference evidence="7" key="1">
    <citation type="journal article" date="2019" name="Int. J. Syst. Evol. Microbiol.">
        <title>The Global Catalogue of Microorganisms (GCM) 10K type strain sequencing project: providing services to taxonomists for standard genome sequencing and annotation.</title>
        <authorList>
            <consortium name="The Broad Institute Genomics Platform"/>
            <consortium name="The Broad Institute Genome Sequencing Center for Infectious Disease"/>
            <person name="Wu L."/>
            <person name="Ma J."/>
        </authorList>
    </citation>
    <scope>NUCLEOTIDE SEQUENCE [LARGE SCALE GENOMIC DNA]</scope>
    <source>
        <strain evidence="7">JCM 18304</strain>
    </source>
</reference>
<feature type="region of interest" description="Disordered" evidence="4">
    <location>
        <begin position="325"/>
        <end position="348"/>
    </location>
</feature>
<evidence type="ECO:0000256" key="2">
    <source>
        <dbReference type="ARBA" id="ARBA00023125"/>
    </source>
</evidence>
<dbReference type="PANTHER" id="PTHR30146:SF155">
    <property type="entry name" value="ALANINE RACEMASE"/>
    <property type="match status" value="1"/>
</dbReference>
<evidence type="ECO:0000256" key="4">
    <source>
        <dbReference type="SAM" id="MobiDB-lite"/>
    </source>
</evidence>
<feature type="domain" description="HTH lacI-type" evidence="5">
    <location>
        <begin position="14"/>
        <end position="68"/>
    </location>
</feature>
<name>A0ABP9SB35_9ACTN</name>
<dbReference type="InterPro" id="IPR028082">
    <property type="entry name" value="Peripla_BP_I"/>
</dbReference>
<gene>
    <name evidence="6" type="ORF">GCM10023322_55400</name>
</gene>
<dbReference type="CDD" id="cd01392">
    <property type="entry name" value="HTH_LacI"/>
    <property type="match status" value="1"/>
</dbReference>
<dbReference type="InterPro" id="IPR000843">
    <property type="entry name" value="HTH_LacI"/>
</dbReference>
<accession>A0ABP9SB35</accession>
<evidence type="ECO:0000313" key="6">
    <source>
        <dbReference type="EMBL" id="GAA5193424.1"/>
    </source>
</evidence>
<dbReference type="PANTHER" id="PTHR30146">
    <property type="entry name" value="LACI-RELATED TRANSCRIPTIONAL REPRESSOR"/>
    <property type="match status" value="1"/>
</dbReference>
<dbReference type="GO" id="GO:0003677">
    <property type="term" value="F:DNA binding"/>
    <property type="evidence" value="ECO:0007669"/>
    <property type="project" value="UniProtKB-KW"/>
</dbReference>
<protein>
    <submittedName>
        <fullName evidence="6">LacI family DNA-binding transcriptional regulator</fullName>
    </submittedName>
</protein>
<dbReference type="InterPro" id="IPR046335">
    <property type="entry name" value="LacI/GalR-like_sensor"/>
</dbReference>
<organism evidence="6 7">
    <name type="scientific">Rugosimonospora acidiphila</name>
    <dbReference type="NCBI Taxonomy" id="556531"/>
    <lineage>
        <taxon>Bacteria</taxon>
        <taxon>Bacillati</taxon>
        <taxon>Actinomycetota</taxon>
        <taxon>Actinomycetes</taxon>
        <taxon>Micromonosporales</taxon>
        <taxon>Micromonosporaceae</taxon>
        <taxon>Rugosimonospora</taxon>
    </lineage>
</organism>
<keyword evidence="3" id="KW-0804">Transcription</keyword>
<dbReference type="CDD" id="cd06267">
    <property type="entry name" value="PBP1_LacI_sugar_binding-like"/>
    <property type="match status" value="1"/>
</dbReference>
<dbReference type="Gene3D" id="3.40.50.2300">
    <property type="match status" value="2"/>
</dbReference>
<dbReference type="Pfam" id="PF00356">
    <property type="entry name" value="LacI"/>
    <property type="match status" value="1"/>
</dbReference>
<comment type="caution">
    <text evidence="6">The sequence shown here is derived from an EMBL/GenBank/DDBJ whole genome shotgun (WGS) entry which is preliminary data.</text>
</comment>
<evidence type="ECO:0000259" key="5">
    <source>
        <dbReference type="PROSITE" id="PS50932"/>
    </source>
</evidence>
<dbReference type="SUPFAM" id="SSF53822">
    <property type="entry name" value="Periplasmic binding protein-like I"/>
    <property type="match status" value="1"/>
</dbReference>
<dbReference type="PROSITE" id="PS50932">
    <property type="entry name" value="HTH_LACI_2"/>
    <property type="match status" value="1"/>
</dbReference>
<keyword evidence="7" id="KW-1185">Reference proteome</keyword>
<dbReference type="SUPFAM" id="SSF47413">
    <property type="entry name" value="lambda repressor-like DNA-binding domains"/>
    <property type="match status" value="1"/>
</dbReference>
<dbReference type="EMBL" id="BAABJQ010000019">
    <property type="protein sequence ID" value="GAA5193424.1"/>
    <property type="molecule type" value="Genomic_DNA"/>
</dbReference>
<dbReference type="Proteomes" id="UP001501570">
    <property type="component" value="Unassembled WGS sequence"/>
</dbReference>
<evidence type="ECO:0000313" key="7">
    <source>
        <dbReference type="Proteomes" id="UP001501570"/>
    </source>
</evidence>
<evidence type="ECO:0000256" key="1">
    <source>
        <dbReference type="ARBA" id="ARBA00023015"/>
    </source>
</evidence>
<dbReference type="Gene3D" id="1.10.260.40">
    <property type="entry name" value="lambda repressor-like DNA-binding domains"/>
    <property type="match status" value="1"/>
</dbReference>
<dbReference type="Pfam" id="PF13377">
    <property type="entry name" value="Peripla_BP_3"/>
    <property type="match status" value="1"/>
</dbReference>
<dbReference type="InterPro" id="IPR010982">
    <property type="entry name" value="Lambda_DNA-bd_dom_sf"/>
</dbReference>
<keyword evidence="2 6" id="KW-0238">DNA-binding</keyword>
<evidence type="ECO:0000256" key="3">
    <source>
        <dbReference type="ARBA" id="ARBA00023163"/>
    </source>
</evidence>
<proteinExistence type="predicted"/>